<keyword evidence="1" id="KW-1133">Transmembrane helix</keyword>
<evidence type="ECO:0000256" key="1">
    <source>
        <dbReference type="SAM" id="Phobius"/>
    </source>
</evidence>
<dbReference type="AlphaFoldDB" id="A0A8H3G9N0"/>
<dbReference type="EMBL" id="CAJMWZ010001753">
    <property type="protein sequence ID" value="CAE6441735.1"/>
    <property type="molecule type" value="Genomic_DNA"/>
</dbReference>
<keyword evidence="1" id="KW-0812">Transmembrane</keyword>
<name>A0A8H3G9N0_9AGAM</name>
<comment type="caution">
    <text evidence="2">The sequence shown here is derived from an EMBL/GenBank/DDBJ whole genome shotgun (WGS) entry which is preliminary data.</text>
</comment>
<dbReference type="Proteomes" id="UP000663850">
    <property type="component" value="Unassembled WGS sequence"/>
</dbReference>
<sequence>MRERPVAVQLRSAVHVTTLLHTPTITPMVILPVFALIAQAFLWANSRYADVKNIHLLTTASVLGNASVLESCEPLRLPPTDQCTHVRTECDPSETFLSISYLETYYCSPPGVRPLAFGGLVLWLFFLFSFIGGCSSFIMVTDLTLK</sequence>
<accession>A0A8H3G9N0</accession>
<gene>
    <name evidence="2" type="ORF">RDB_LOCUS30520</name>
</gene>
<evidence type="ECO:0000313" key="3">
    <source>
        <dbReference type="Proteomes" id="UP000663850"/>
    </source>
</evidence>
<protein>
    <submittedName>
        <fullName evidence="2">Uncharacterized protein</fullName>
    </submittedName>
</protein>
<feature type="transmembrane region" description="Helical" evidence="1">
    <location>
        <begin position="120"/>
        <end position="140"/>
    </location>
</feature>
<feature type="transmembrane region" description="Helical" evidence="1">
    <location>
        <begin position="25"/>
        <end position="44"/>
    </location>
</feature>
<proteinExistence type="predicted"/>
<organism evidence="2 3">
    <name type="scientific">Rhizoctonia solani</name>
    <dbReference type="NCBI Taxonomy" id="456999"/>
    <lineage>
        <taxon>Eukaryota</taxon>
        <taxon>Fungi</taxon>
        <taxon>Dikarya</taxon>
        <taxon>Basidiomycota</taxon>
        <taxon>Agaricomycotina</taxon>
        <taxon>Agaricomycetes</taxon>
        <taxon>Cantharellales</taxon>
        <taxon>Ceratobasidiaceae</taxon>
        <taxon>Rhizoctonia</taxon>
    </lineage>
</organism>
<keyword evidence="1" id="KW-0472">Membrane</keyword>
<evidence type="ECO:0000313" key="2">
    <source>
        <dbReference type="EMBL" id="CAE6441735.1"/>
    </source>
</evidence>
<reference evidence="2" key="1">
    <citation type="submission" date="2021-01" db="EMBL/GenBank/DDBJ databases">
        <authorList>
            <person name="Kaushik A."/>
        </authorList>
    </citation>
    <scope>NUCLEOTIDE SEQUENCE</scope>
    <source>
        <strain evidence="2">Type strain: AG8-Rh-89/</strain>
    </source>
</reference>